<comment type="subcellular location">
    <subcellularLocation>
        <location evidence="2">Cytoplasm</location>
    </subcellularLocation>
</comment>
<accession>A0A9D2T281</accession>
<evidence type="ECO:0000256" key="2">
    <source>
        <dbReference type="HAMAP-Rule" id="MF_00795"/>
    </source>
</evidence>
<dbReference type="EMBL" id="DWWI01000078">
    <property type="protein sequence ID" value="HJC42751.1"/>
    <property type="molecule type" value="Genomic_DNA"/>
</dbReference>
<name>A0A9D2T281_9FIRM</name>
<reference evidence="3" key="1">
    <citation type="journal article" date="2021" name="PeerJ">
        <title>Extensive microbial diversity within the chicken gut microbiome revealed by metagenomics and culture.</title>
        <authorList>
            <person name="Gilroy R."/>
            <person name="Ravi A."/>
            <person name="Getino M."/>
            <person name="Pursley I."/>
            <person name="Horton D.L."/>
            <person name="Alikhan N.F."/>
            <person name="Baker D."/>
            <person name="Gharbi K."/>
            <person name="Hall N."/>
            <person name="Watson M."/>
            <person name="Adriaenssens E.M."/>
            <person name="Foster-Nyarko E."/>
            <person name="Jarju S."/>
            <person name="Secka A."/>
            <person name="Antonio M."/>
            <person name="Oren A."/>
            <person name="Chaudhuri R.R."/>
            <person name="La Ragione R."/>
            <person name="Hildebrand F."/>
            <person name="Pallen M.J."/>
        </authorList>
    </citation>
    <scope>NUCLEOTIDE SEQUENCE</scope>
    <source>
        <strain evidence="3">CHK165-2605</strain>
    </source>
</reference>
<dbReference type="InterPro" id="IPR005627">
    <property type="entry name" value="CutC-like"/>
</dbReference>
<evidence type="ECO:0000256" key="1">
    <source>
        <dbReference type="ARBA" id="ARBA00007768"/>
    </source>
</evidence>
<dbReference type="InterPro" id="IPR036822">
    <property type="entry name" value="CutC-like_dom_sf"/>
</dbReference>
<dbReference type="GO" id="GO:0005507">
    <property type="term" value="F:copper ion binding"/>
    <property type="evidence" value="ECO:0007669"/>
    <property type="project" value="TreeGrafter"/>
</dbReference>
<dbReference type="Pfam" id="PF03932">
    <property type="entry name" value="CutC"/>
    <property type="match status" value="1"/>
</dbReference>
<sequence length="250" mass="27566">MGNYILETCVDCVESALAAEKGGASRIELCSDLVIGGVSPSLPLFRQIRKYTGLKVRVLLRPRYGDYCYNDYECDEIDEEIRMFREEGAEGVVVGILNPDGTLNTDQLARFKETAGSMEIALHRAFDVCLDPLQAMEQVISLGYDTILTSGQEPTAWEGRGLLKTLQEKSRGRIEILAASGISLEMIEKLIPYTGISSYHMSGKIELDSPMTFRKPGIGLGLSESADYKLVRTDSSGVRAAVNHLKQVFE</sequence>
<dbReference type="GO" id="GO:0005737">
    <property type="term" value="C:cytoplasm"/>
    <property type="evidence" value="ECO:0007669"/>
    <property type="project" value="UniProtKB-SubCell"/>
</dbReference>
<dbReference type="PANTHER" id="PTHR12598">
    <property type="entry name" value="COPPER HOMEOSTASIS PROTEIN CUTC"/>
    <property type="match status" value="1"/>
</dbReference>
<proteinExistence type="inferred from homology"/>
<comment type="caution">
    <text evidence="3">The sequence shown here is derived from an EMBL/GenBank/DDBJ whole genome shotgun (WGS) entry which is preliminary data.</text>
</comment>
<protein>
    <recommendedName>
        <fullName evidence="2">PF03932 family protein CutC</fullName>
    </recommendedName>
</protein>
<dbReference type="PANTHER" id="PTHR12598:SF0">
    <property type="entry name" value="COPPER HOMEOSTASIS PROTEIN CUTC HOMOLOG"/>
    <property type="match status" value="1"/>
</dbReference>
<organism evidence="3 4">
    <name type="scientific">Candidatus Mediterraneibacter gallistercoris</name>
    <dbReference type="NCBI Taxonomy" id="2838671"/>
    <lineage>
        <taxon>Bacteria</taxon>
        <taxon>Bacillati</taxon>
        <taxon>Bacillota</taxon>
        <taxon>Clostridia</taxon>
        <taxon>Lachnospirales</taxon>
        <taxon>Lachnospiraceae</taxon>
        <taxon>Mediterraneibacter</taxon>
    </lineage>
</organism>
<dbReference type="Gene3D" id="3.20.20.380">
    <property type="entry name" value="Copper homeostasis (CutC) domain"/>
    <property type="match status" value="1"/>
</dbReference>
<keyword evidence="2" id="KW-0963">Cytoplasm</keyword>
<evidence type="ECO:0000313" key="3">
    <source>
        <dbReference type="EMBL" id="HJC42751.1"/>
    </source>
</evidence>
<dbReference type="AlphaFoldDB" id="A0A9D2T281"/>
<dbReference type="HAMAP" id="MF_00795">
    <property type="entry name" value="CutC"/>
    <property type="match status" value="1"/>
</dbReference>
<comment type="caution">
    <text evidence="2">Once thought to be involved in copper homeostasis, experiments in E.coli have shown this is not the case.</text>
</comment>
<comment type="similarity">
    <text evidence="1 2">Belongs to the CutC family.</text>
</comment>
<evidence type="ECO:0000313" key="4">
    <source>
        <dbReference type="Proteomes" id="UP000823895"/>
    </source>
</evidence>
<gene>
    <name evidence="2" type="primary">cutC</name>
    <name evidence="3" type="ORF">H9756_03585</name>
</gene>
<dbReference type="SUPFAM" id="SSF110395">
    <property type="entry name" value="CutC-like"/>
    <property type="match status" value="1"/>
</dbReference>
<dbReference type="Proteomes" id="UP000823895">
    <property type="component" value="Unassembled WGS sequence"/>
</dbReference>
<reference evidence="3" key="2">
    <citation type="submission" date="2021-04" db="EMBL/GenBank/DDBJ databases">
        <authorList>
            <person name="Gilroy R."/>
        </authorList>
    </citation>
    <scope>NUCLEOTIDE SEQUENCE</scope>
    <source>
        <strain evidence="3">CHK165-2605</strain>
    </source>
</reference>